<dbReference type="Proteomes" id="UP000523079">
    <property type="component" value="Unassembled WGS sequence"/>
</dbReference>
<evidence type="ECO:0000259" key="4">
    <source>
        <dbReference type="Pfam" id="PF22369"/>
    </source>
</evidence>
<dbReference type="InterPro" id="IPR054746">
    <property type="entry name" value="GLMA-like_second"/>
</dbReference>
<sequence length="802" mass="86123">MIEIRRRELLVDGRPTLVMAGEVHYFRVPRAEWEQRLDLLVETGCDTVASYIPWLFHELPDGRIDLTGETAPERDLGAWIDLCAARGLRFFARPGPFVMAELKNEGLPYRLYTEHPEIVGVGWDAVPAPTRTVDYLAPAYLAEVDRWYAAVLPVLASRLQPHGGPVIGVQLDNEIGMLAWVSNSPDLTDHLLADLHGWCVRTHGDRLDDRYPFDHRDPDRWAAAVRSPEEGWAGALRVDLGRFMRGRFGRYVDHLAAVAREHGITDVPFMINIHGTEGGDGIPFAIGVSQLAESWPGRRGFVAGSDHYLGEVTGAVAADLHFVNLAMGALNDADQPLTSLEFEAGTGDYSGGLDALNDPASVDLKTRLCLAQGNRMINYYLLAGGINPKLDQPVGDGNDRISFTGERHGTAAPIGPRGERGLAFAATARVTHAAQMHARWLASQAEQHDDVTLGFWPDAFMTEYHHPRSALMTELVEDLRTFRGPGPRKALQRSLLFGGFRFGATNLQDADAPLPRVVALAAGRVLGADVQQQLVEHLDGGGSLLLLGRVPELDTDGRPCPVLAERLGVRGGAVRWGTSDYYPSVVGRGVAAALEETRVGWVAGLSCTGGSTPLLTDLEGTVCGVEVTAGAGRAVVITAEIPTSPALVTDLVRELGAEPGLGFATTVPGVIATDSRDRQGQGFLHLINPTGFDAEVTVAPVSDAPAASRPYVLPARTGAMLPRALRLEDATTVVAANAELASWSDGEVVLAPPLGRRTEVWLRTDRPISSPTAGAELRDDADLVLVTAPAAAPLVITLGATR</sequence>
<protein>
    <submittedName>
        <fullName evidence="5">Beta-galactosidase</fullName>
        <ecNumber evidence="5">3.2.1.23</ecNumber>
    </submittedName>
</protein>
<dbReference type="AlphaFoldDB" id="A0A7W3IR56"/>
<evidence type="ECO:0000256" key="2">
    <source>
        <dbReference type="RuleBase" id="RU003679"/>
    </source>
</evidence>
<evidence type="ECO:0000256" key="1">
    <source>
        <dbReference type="ARBA" id="ARBA00009809"/>
    </source>
</evidence>
<dbReference type="Pfam" id="PF22369">
    <property type="entry name" value="GLMA_2nd"/>
    <property type="match status" value="1"/>
</dbReference>
<evidence type="ECO:0000313" key="6">
    <source>
        <dbReference type="Proteomes" id="UP000523079"/>
    </source>
</evidence>
<organism evidence="5 6">
    <name type="scientific">Microlunatus kandeliicorticis</name>
    <dbReference type="NCBI Taxonomy" id="1759536"/>
    <lineage>
        <taxon>Bacteria</taxon>
        <taxon>Bacillati</taxon>
        <taxon>Actinomycetota</taxon>
        <taxon>Actinomycetes</taxon>
        <taxon>Propionibacteriales</taxon>
        <taxon>Propionibacteriaceae</taxon>
        <taxon>Microlunatus</taxon>
    </lineage>
</organism>
<evidence type="ECO:0000259" key="3">
    <source>
        <dbReference type="Pfam" id="PF01301"/>
    </source>
</evidence>
<dbReference type="EC" id="3.2.1.23" evidence="5"/>
<accession>A0A7W3IR56</accession>
<dbReference type="InterPro" id="IPR001944">
    <property type="entry name" value="Glycoside_Hdrlase_35"/>
</dbReference>
<keyword evidence="5" id="KW-0326">Glycosidase</keyword>
<gene>
    <name evidence="5" type="ORF">FHX74_001295</name>
</gene>
<keyword evidence="5" id="KW-0378">Hydrolase</keyword>
<dbReference type="GO" id="GO:0004565">
    <property type="term" value="F:beta-galactosidase activity"/>
    <property type="evidence" value="ECO:0007669"/>
    <property type="project" value="UniProtKB-EC"/>
</dbReference>
<dbReference type="Gene3D" id="3.20.20.80">
    <property type="entry name" value="Glycosidases"/>
    <property type="match status" value="1"/>
</dbReference>
<proteinExistence type="inferred from homology"/>
<dbReference type="EMBL" id="JACGWT010000002">
    <property type="protein sequence ID" value="MBA8793690.1"/>
    <property type="molecule type" value="Genomic_DNA"/>
</dbReference>
<dbReference type="PANTHER" id="PTHR23421">
    <property type="entry name" value="BETA-GALACTOSIDASE RELATED"/>
    <property type="match status" value="1"/>
</dbReference>
<reference evidence="5 6" key="1">
    <citation type="submission" date="2020-07" db="EMBL/GenBank/DDBJ databases">
        <title>Sequencing the genomes of 1000 actinobacteria strains.</title>
        <authorList>
            <person name="Klenk H.-P."/>
        </authorList>
    </citation>
    <scope>NUCLEOTIDE SEQUENCE [LARGE SCALE GENOMIC DNA]</scope>
    <source>
        <strain evidence="5 6">DSM 100723</strain>
    </source>
</reference>
<dbReference type="InterPro" id="IPR031330">
    <property type="entry name" value="Gly_Hdrlase_35_cat"/>
</dbReference>
<name>A0A7W3IR56_9ACTN</name>
<keyword evidence="6" id="KW-1185">Reference proteome</keyword>
<dbReference type="SUPFAM" id="SSF51445">
    <property type="entry name" value="(Trans)glycosidases"/>
    <property type="match status" value="1"/>
</dbReference>
<feature type="domain" description="GLMA-like second" evidence="4">
    <location>
        <begin position="491"/>
        <end position="570"/>
    </location>
</feature>
<dbReference type="Pfam" id="PF01301">
    <property type="entry name" value="Glyco_hydro_35"/>
    <property type="match status" value="1"/>
</dbReference>
<dbReference type="InterPro" id="IPR017853">
    <property type="entry name" value="GH"/>
</dbReference>
<dbReference type="RefSeq" id="WP_182559274.1">
    <property type="nucleotide sequence ID" value="NZ_JACGWT010000002.1"/>
</dbReference>
<dbReference type="GO" id="GO:0005975">
    <property type="term" value="P:carbohydrate metabolic process"/>
    <property type="evidence" value="ECO:0007669"/>
    <property type="project" value="InterPro"/>
</dbReference>
<comment type="caution">
    <text evidence="5">The sequence shown here is derived from an EMBL/GenBank/DDBJ whole genome shotgun (WGS) entry which is preliminary data.</text>
</comment>
<comment type="similarity">
    <text evidence="1 2">Belongs to the glycosyl hydrolase 35 family.</text>
</comment>
<evidence type="ECO:0000313" key="5">
    <source>
        <dbReference type="EMBL" id="MBA8793690.1"/>
    </source>
</evidence>
<feature type="domain" description="Glycoside hydrolase 35 catalytic" evidence="3">
    <location>
        <begin position="9"/>
        <end position="178"/>
    </location>
</feature>